<name>A0ABT7ME39_9PSEU</name>
<accession>A0ABT7ME39</accession>
<proteinExistence type="predicted"/>
<dbReference type="RefSeq" id="WP_286055493.1">
    <property type="nucleotide sequence ID" value="NZ_JASVWF010000006.1"/>
</dbReference>
<evidence type="ECO:0000313" key="2">
    <source>
        <dbReference type="EMBL" id="MDL5158931.1"/>
    </source>
</evidence>
<sequence length="106" mass="11261">MPTPPELSRAEAQRQYAAAEEHLRRAQDAQSTDATLHVARAQVCATLALVAATAAAQPPVPFSSSRPRDFTTSTPEPDVPKLGPFDAIDPHAFDDDPAGPGSPFDR</sequence>
<feature type="region of interest" description="Disordered" evidence="1">
    <location>
        <begin position="1"/>
        <end position="34"/>
    </location>
</feature>
<comment type="caution">
    <text evidence="2">The sequence shown here is derived from an EMBL/GenBank/DDBJ whole genome shotgun (WGS) entry which is preliminary data.</text>
</comment>
<evidence type="ECO:0000256" key="1">
    <source>
        <dbReference type="SAM" id="MobiDB-lite"/>
    </source>
</evidence>
<gene>
    <name evidence="2" type="ORF">QRT03_23385</name>
</gene>
<dbReference type="Proteomes" id="UP001231924">
    <property type="component" value="Unassembled WGS sequence"/>
</dbReference>
<protein>
    <submittedName>
        <fullName evidence="2">Uncharacterized protein</fullName>
    </submittedName>
</protein>
<reference evidence="2 3" key="1">
    <citation type="submission" date="2023-06" db="EMBL/GenBank/DDBJ databases">
        <title>Actinomycetospora Odt1-22.</title>
        <authorList>
            <person name="Supong K."/>
        </authorList>
    </citation>
    <scope>NUCLEOTIDE SEQUENCE [LARGE SCALE GENOMIC DNA]</scope>
    <source>
        <strain evidence="2 3">Odt1-22</strain>
    </source>
</reference>
<organism evidence="2 3">
    <name type="scientific">Actinomycetospora termitidis</name>
    <dbReference type="NCBI Taxonomy" id="3053470"/>
    <lineage>
        <taxon>Bacteria</taxon>
        <taxon>Bacillati</taxon>
        <taxon>Actinomycetota</taxon>
        <taxon>Actinomycetes</taxon>
        <taxon>Pseudonocardiales</taxon>
        <taxon>Pseudonocardiaceae</taxon>
        <taxon>Actinomycetospora</taxon>
    </lineage>
</organism>
<feature type="compositionally biased region" description="Polar residues" evidence="1">
    <location>
        <begin position="62"/>
        <end position="75"/>
    </location>
</feature>
<keyword evidence="3" id="KW-1185">Reference proteome</keyword>
<dbReference type="EMBL" id="JASVWF010000006">
    <property type="protein sequence ID" value="MDL5158931.1"/>
    <property type="molecule type" value="Genomic_DNA"/>
</dbReference>
<feature type="region of interest" description="Disordered" evidence="1">
    <location>
        <begin position="55"/>
        <end position="106"/>
    </location>
</feature>
<evidence type="ECO:0000313" key="3">
    <source>
        <dbReference type="Proteomes" id="UP001231924"/>
    </source>
</evidence>